<feature type="signal peptide" evidence="1">
    <location>
        <begin position="1"/>
        <end position="26"/>
    </location>
</feature>
<dbReference type="Proteomes" id="UP000006038">
    <property type="component" value="Chromosome 5"/>
</dbReference>
<keyword evidence="3" id="KW-1185">Reference proteome</keyword>
<accession>J3M611</accession>
<reference evidence="2" key="1">
    <citation type="journal article" date="2013" name="Nat. Commun.">
        <title>Whole-genome sequencing of Oryza brachyantha reveals mechanisms underlying Oryza genome evolution.</title>
        <authorList>
            <person name="Chen J."/>
            <person name="Huang Q."/>
            <person name="Gao D."/>
            <person name="Wang J."/>
            <person name="Lang Y."/>
            <person name="Liu T."/>
            <person name="Li B."/>
            <person name="Bai Z."/>
            <person name="Luis Goicoechea J."/>
            <person name="Liang C."/>
            <person name="Chen C."/>
            <person name="Zhang W."/>
            <person name="Sun S."/>
            <person name="Liao Y."/>
            <person name="Zhang X."/>
            <person name="Yang L."/>
            <person name="Song C."/>
            <person name="Wang M."/>
            <person name="Shi J."/>
            <person name="Liu G."/>
            <person name="Liu J."/>
            <person name="Zhou H."/>
            <person name="Zhou W."/>
            <person name="Yu Q."/>
            <person name="An N."/>
            <person name="Chen Y."/>
            <person name="Cai Q."/>
            <person name="Wang B."/>
            <person name="Liu B."/>
            <person name="Min J."/>
            <person name="Huang Y."/>
            <person name="Wu H."/>
            <person name="Li Z."/>
            <person name="Zhang Y."/>
            <person name="Yin Y."/>
            <person name="Song W."/>
            <person name="Jiang J."/>
            <person name="Jackson S.A."/>
            <person name="Wing R.A."/>
            <person name="Wang J."/>
            <person name="Chen M."/>
        </authorList>
    </citation>
    <scope>NUCLEOTIDE SEQUENCE [LARGE SCALE GENOMIC DNA]</scope>
    <source>
        <strain evidence="2">cv. IRGC 101232</strain>
    </source>
</reference>
<evidence type="ECO:0000313" key="2">
    <source>
        <dbReference type="EnsemblPlants" id="OB05G20350.1"/>
    </source>
</evidence>
<dbReference type="AlphaFoldDB" id="J3M611"/>
<name>J3M611_ORYBR</name>
<evidence type="ECO:0000256" key="1">
    <source>
        <dbReference type="SAM" id="SignalP"/>
    </source>
</evidence>
<evidence type="ECO:0000313" key="3">
    <source>
        <dbReference type="Proteomes" id="UP000006038"/>
    </source>
</evidence>
<dbReference type="HOGENOM" id="CLU_195528_0_0_1"/>
<feature type="chain" id="PRO_5003773502" evidence="1">
    <location>
        <begin position="27"/>
        <end position="77"/>
    </location>
</feature>
<reference evidence="2" key="2">
    <citation type="submission" date="2013-04" db="UniProtKB">
        <authorList>
            <consortium name="EnsemblPlants"/>
        </authorList>
    </citation>
    <scope>IDENTIFICATION</scope>
</reference>
<keyword evidence="1" id="KW-0732">Signal</keyword>
<dbReference type="Gramene" id="OB05G20350.1">
    <property type="protein sequence ID" value="OB05G20350.1"/>
    <property type="gene ID" value="OB05G20350"/>
</dbReference>
<proteinExistence type="predicted"/>
<sequence>MVCSPLNKSIAFLLVIIAVAAAPASALPPAYAARPLRPAAWNAPASVDKYAPLLLSMLPRSTVTPSGPSGGTNGAGN</sequence>
<dbReference type="EnsemblPlants" id="OB05G20350.1">
    <property type="protein sequence ID" value="OB05G20350.1"/>
    <property type="gene ID" value="OB05G20350"/>
</dbReference>
<protein>
    <submittedName>
        <fullName evidence="2">Uncharacterized protein</fullName>
    </submittedName>
</protein>
<organism evidence="2">
    <name type="scientific">Oryza brachyantha</name>
    <name type="common">malo sina</name>
    <dbReference type="NCBI Taxonomy" id="4533"/>
    <lineage>
        <taxon>Eukaryota</taxon>
        <taxon>Viridiplantae</taxon>
        <taxon>Streptophyta</taxon>
        <taxon>Embryophyta</taxon>
        <taxon>Tracheophyta</taxon>
        <taxon>Spermatophyta</taxon>
        <taxon>Magnoliopsida</taxon>
        <taxon>Liliopsida</taxon>
        <taxon>Poales</taxon>
        <taxon>Poaceae</taxon>
        <taxon>BOP clade</taxon>
        <taxon>Oryzoideae</taxon>
        <taxon>Oryzeae</taxon>
        <taxon>Oryzinae</taxon>
        <taxon>Oryza</taxon>
    </lineage>
</organism>